<dbReference type="RefSeq" id="WP_022936646.1">
    <property type="nucleotide sequence ID" value="NZ_CABKRQ010000001.1"/>
</dbReference>
<evidence type="ECO:0000313" key="1">
    <source>
        <dbReference type="EMBL" id="PXX81730.1"/>
    </source>
</evidence>
<protein>
    <submittedName>
        <fullName evidence="1">YhcH/YjgK/YiaL family protein</fullName>
    </submittedName>
</protein>
<dbReference type="PANTHER" id="PTHR34986">
    <property type="entry name" value="EVOLVED BETA-GALACTOSIDASE SUBUNIT BETA"/>
    <property type="match status" value="1"/>
</dbReference>
<gene>
    <name evidence="1" type="ORF">DES51_101344</name>
</gene>
<dbReference type="STRING" id="1034346.GCA_000313565_00340"/>
<dbReference type="Proteomes" id="UP000247612">
    <property type="component" value="Unassembled WGS sequence"/>
</dbReference>
<dbReference type="AlphaFoldDB" id="A0A2V2FE10"/>
<dbReference type="PANTHER" id="PTHR34986:SF1">
    <property type="entry name" value="PROTEIN YIAL"/>
    <property type="match status" value="1"/>
</dbReference>
<keyword evidence="2" id="KW-1185">Reference proteome</keyword>
<dbReference type="InterPro" id="IPR004375">
    <property type="entry name" value="NanQ/TabA/YiaL"/>
</dbReference>
<dbReference type="OrthoDB" id="9792756at2"/>
<accession>A0A2V2FE10</accession>
<dbReference type="Gene3D" id="2.60.120.370">
    <property type="entry name" value="YhcH/YjgK/YiaL"/>
    <property type="match status" value="1"/>
</dbReference>
<comment type="caution">
    <text evidence="1">The sequence shown here is derived from an EMBL/GenBank/DDBJ whole genome shotgun (WGS) entry which is preliminary data.</text>
</comment>
<proteinExistence type="predicted"/>
<dbReference type="InterPro" id="IPR037012">
    <property type="entry name" value="NanQ/TabA/YiaL_sf"/>
</dbReference>
<dbReference type="EMBL" id="QJKH01000001">
    <property type="protein sequence ID" value="PXX81730.1"/>
    <property type="molecule type" value="Genomic_DNA"/>
</dbReference>
<name>A0A2V2FE10_9FIRM</name>
<reference evidence="1 2" key="1">
    <citation type="submission" date="2018-05" db="EMBL/GenBank/DDBJ databases">
        <title>Genomic Encyclopedia of Type Strains, Phase IV (KMG-IV): sequencing the most valuable type-strain genomes for metagenomic binning, comparative biology and taxonomic classification.</title>
        <authorList>
            <person name="Goeker M."/>
        </authorList>
    </citation>
    <scope>NUCLEOTIDE SEQUENCE [LARGE SCALE GENOMIC DNA]</scope>
    <source>
        <strain evidence="1 2">JC118</strain>
    </source>
</reference>
<dbReference type="Pfam" id="PF04074">
    <property type="entry name" value="DUF386"/>
    <property type="match status" value="1"/>
</dbReference>
<evidence type="ECO:0000313" key="2">
    <source>
        <dbReference type="Proteomes" id="UP000247612"/>
    </source>
</evidence>
<dbReference type="GO" id="GO:0005829">
    <property type="term" value="C:cytosol"/>
    <property type="evidence" value="ECO:0007669"/>
    <property type="project" value="TreeGrafter"/>
</dbReference>
<sequence>MIYDTLNNMHLYKGIHPNLDRVIEMIQTHDLSQLPMGKTIIEEDLCWVNRMTYQTKPQAECRFEAHRLYGDVQISLIGCEYMGYTPLADIKLCDDYDPDRDIVHGSGSPLTLCCLNQQMAAVFFAEDAHMAKINPSLETVDKLCFKFKL</sequence>
<dbReference type="NCBIfam" id="TIGR00022">
    <property type="entry name" value="YhcH/YjgK/YiaL family protein"/>
    <property type="match status" value="1"/>
</dbReference>
<organism evidence="1 2">
    <name type="scientific">Dielma fastidiosa</name>
    <dbReference type="NCBI Taxonomy" id="1034346"/>
    <lineage>
        <taxon>Bacteria</taxon>
        <taxon>Bacillati</taxon>
        <taxon>Bacillota</taxon>
        <taxon>Erysipelotrichia</taxon>
        <taxon>Erysipelotrichales</taxon>
        <taxon>Erysipelotrichaceae</taxon>
        <taxon>Dielma</taxon>
    </lineage>
</organism>
<dbReference type="SUPFAM" id="SSF51197">
    <property type="entry name" value="Clavaminate synthase-like"/>
    <property type="match status" value="1"/>
</dbReference>